<evidence type="ECO:0008006" key="3">
    <source>
        <dbReference type="Google" id="ProtNLM"/>
    </source>
</evidence>
<keyword evidence="2" id="KW-1185">Reference proteome</keyword>
<evidence type="ECO:0000313" key="1">
    <source>
        <dbReference type="EMBL" id="KPI35090.1"/>
    </source>
</evidence>
<dbReference type="AlphaFoldDB" id="A0A0N1H3P8"/>
<reference evidence="1 2" key="1">
    <citation type="submission" date="2015-06" db="EMBL/GenBank/DDBJ databases">
        <title>Draft genome of the ant-associated black yeast Phialophora attae CBS 131958.</title>
        <authorList>
            <person name="Moreno L.F."/>
            <person name="Stielow B.J."/>
            <person name="de Hoog S."/>
            <person name="Vicente V.A."/>
            <person name="Weiss V.A."/>
            <person name="de Vries M."/>
            <person name="Cruz L.M."/>
            <person name="Souza E.M."/>
        </authorList>
    </citation>
    <scope>NUCLEOTIDE SEQUENCE [LARGE SCALE GENOMIC DNA]</scope>
    <source>
        <strain evidence="1 2">CBS 131958</strain>
    </source>
</reference>
<dbReference type="RefSeq" id="XP_017995053.1">
    <property type="nucleotide sequence ID" value="XM_018141252.1"/>
</dbReference>
<name>A0A0N1H3P8_9EURO</name>
<dbReference type="VEuPathDB" id="FungiDB:AB675_1369"/>
<protein>
    <recommendedName>
        <fullName evidence="3">F-box domain-containing protein</fullName>
    </recommendedName>
</protein>
<comment type="caution">
    <text evidence="1">The sequence shown here is derived from an EMBL/GenBank/DDBJ whole genome shotgun (WGS) entry which is preliminary data.</text>
</comment>
<sequence length="278" mass="31823">MVQQPSTICGPFARQSSDAASAVQQPPLLEAPAEVRLKVYQALFDGAQIKLRASLPLLHGCEDGFEDDEKVTSVLRVCRLLRKEAQHVYFSTATFLCAERTLENLLVDQQRYGDIYKSNLMVTDLRRIEKLVIRPPRFSYADKITVAGALVWELWSLRELTWYSKWTWTTGCVSAPSITKLRESESLRREQFGALLEDTDVLVKCSKAVVKSVAERHGRPQKLSHGVMRFKIRYVSNHPDASAAINRLEARLFIFEQRTEIKLVDGWYYVPQKVFDQV</sequence>
<accession>A0A0N1H3P8</accession>
<dbReference type="EMBL" id="LFJN01000044">
    <property type="protein sequence ID" value="KPI35090.1"/>
    <property type="molecule type" value="Genomic_DNA"/>
</dbReference>
<proteinExistence type="predicted"/>
<organism evidence="1 2">
    <name type="scientific">Cyphellophora attinorum</name>
    <dbReference type="NCBI Taxonomy" id="1664694"/>
    <lineage>
        <taxon>Eukaryota</taxon>
        <taxon>Fungi</taxon>
        <taxon>Dikarya</taxon>
        <taxon>Ascomycota</taxon>
        <taxon>Pezizomycotina</taxon>
        <taxon>Eurotiomycetes</taxon>
        <taxon>Chaetothyriomycetidae</taxon>
        <taxon>Chaetothyriales</taxon>
        <taxon>Cyphellophoraceae</taxon>
        <taxon>Cyphellophora</taxon>
    </lineage>
</organism>
<dbReference type="OrthoDB" id="5372935at2759"/>
<evidence type="ECO:0000313" key="2">
    <source>
        <dbReference type="Proteomes" id="UP000038010"/>
    </source>
</evidence>
<dbReference type="GeneID" id="28733132"/>
<gene>
    <name evidence="1" type="ORF">AB675_1369</name>
</gene>
<dbReference type="Proteomes" id="UP000038010">
    <property type="component" value="Unassembled WGS sequence"/>
</dbReference>